<organism evidence="2 3">
    <name type="scientific">Ahrensia marina</name>
    <dbReference type="NCBI Taxonomy" id="1514904"/>
    <lineage>
        <taxon>Bacteria</taxon>
        <taxon>Pseudomonadati</taxon>
        <taxon>Pseudomonadota</taxon>
        <taxon>Alphaproteobacteria</taxon>
        <taxon>Hyphomicrobiales</taxon>
        <taxon>Ahrensiaceae</taxon>
        <taxon>Ahrensia</taxon>
    </lineage>
</organism>
<keyword evidence="1" id="KW-0472">Membrane</keyword>
<reference evidence="2 3" key="1">
    <citation type="submission" date="2015-01" db="EMBL/GenBank/DDBJ databases">
        <title>Ahrensia donghaiensis sp. nov., a novel dimethylsulphoniopropionate-cleavage bacterium isolated from seawater and emended descriptions of the genus Ahrensia and Ahrensia kielensis.</title>
        <authorList>
            <person name="Liu J."/>
        </authorList>
    </citation>
    <scope>NUCLEOTIDE SEQUENCE [LARGE SCALE GENOMIC DNA]</scope>
    <source>
        <strain evidence="2 3">LZD062</strain>
    </source>
</reference>
<dbReference type="PATRIC" id="fig|1514904.3.peg.3521"/>
<proteinExistence type="predicted"/>
<comment type="caution">
    <text evidence="2">The sequence shown here is derived from an EMBL/GenBank/DDBJ whole genome shotgun (WGS) entry which is preliminary data.</text>
</comment>
<sequence length="161" mass="17895">MSIATAIERNRIALLRIVFCWLGATHLINARSDKPLPRRLSAWILDRIIIAEKAAACLLVALFYSNQIKKRCAPNFENAAGAFIAFNSAFTLGALTTSGIIKRLKSLRHILLNLRVIARHLVNILAARAWIEAMKRAAQNHVFFHIAMICPAATMEDAIPP</sequence>
<feature type="transmembrane region" description="Helical" evidence="1">
    <location>
        <begin position="42"/>
        <end position="64"/>
    </location>
</feature>
<dbReference type="RefSeq" id="WP_053998714.1">
    <property type="nucleotide sequence ID" value="NZ_JXMU01000009.1"/>
</dbReference>
<name>A0A0N0VLX4_9HYPH</name>
<evidence type="ECO:0000256" key="1">
    <source>
        <dbReference type="SAM" id="Phobius"/>
    </source>
</evidence>
<dbReference type="Proteomes" id="UP000038011">
    <property type="component" value="Unassembled WGS sequence"/>
</dbReference>
<dbReference type="AlphaFoldDB" id="A0A0N0VLX4"/>
<keyword evidence="1" id="KW-0812">Transmembrane</keyword>
<feature type="transmembrane region" description="Helical" evidence="1">
    <location>
        <begin position="12"/>
        <end position="30"/>
    </location>
</feature>
<dbReference type="OrthoDB" id="7884335at2"/>
<accession>A0A0N0VLX4</accession>
<feature type="transmembrane region" description="Helical" evidence="1">
    <location>
        <begin position="79"/>
        <end position="101"/>
    </location>
</feature>
<evidence type="ECO:0000313" key="3">
    <source>
        <dbReference type="Proteomes" id="UP000038011"/>
    </source>
</evidence>
<evidence type="ECO:0000313" key="2">
    <source>
        <dbReference type="EMBL" id="KPB01684.1"/>
    </source>
</evidence>
<protein>
    <submittedName>
        <fullName evidence="2">Uncharacterized protein</fullName>
    </submittedName>
</protein>
<keyword evidence="1" id="KW-1133">Transmembrane helix</keyword>
<dbReference type="EMBL" id="JXMU01000009">
    <property type="protein sequence ID" value="KPB01684.1"/>
    <property type="molecule type" value="Genomic_DNA"/>
</dbReference>
<keyword evidence="3" id="KW-1185">Reference proteome</keyword>
<gene>
    <name evidence="2" type="ORF">SU32_07420</name>
</gene>